<protein>
    <recommendedName>
        <fullName evidence="1">Immunity protein Imm33 domain-containing protein</fullName>
    </recommendedName>
</protein>
<feature type="domain" description="Immunity protein Imm33" evidence="1">
    <location>
        <begin position="13"/>
        <end position="94"/>
    </location>
</feature>
<accession>A0A7M3SUJ6</accession>
<dbReference type="EMBL" id="BJOU01000001">
    <property type="protein sequence ID" value="GED96320.1"/>
    <property type="molecule type" value="Genomic_DNA"/>
</dbReference>
<dbReference type="InterPro" id="IPR018689">
    <property type="entry name" value="Imm33_dom"/>
</dbReference>
<dbReference type="AlphaFoldDB" id="A0A7M3SUJ6"/>
<dbReference type="RefSeq" id="WP_161925808.1">
    <property type="nucleotide sequence ID" value="NZ_BJOU01000001.1"/>
</dbReference>
<evidence type="ECO:0000259" key="1">
    <source>
        <dbReference type="Pfam" id="PF09951"/>
    </source>
</evidence>
<dbReference type="Pfam" id="PF09951">
    <property type="entry name" value="Imm33"/>
    <property type="match status" value="1"/>
</dbReference>
<gene>
    <name evidence="2" type="ORF">nbrc107697_03590</name>
</gene>
<evidence type="ECO:0000313" key="3">
    <source>
        <dbReference type="Proteomes" id="UP000444980"/>
    </source>
</evidence>
<organism evidence="2 3">
    <name type="scientific">Gordonia crocea</name>
    <dbReference type="NCBI Taxonomy" id="589162"/>
    <lineage>
        <taxon>Bacteria</taxon>
        <taxon>Bacillati</taxon>
        <taxon>Actinomycetota</taxon>
        <taxon>Actinomycetes</taxon>
        <taxon>Mycobacteriales</taxon>
        <taxon>Gordoniaceae</taxon>
        <taxon>Gordonia</taxon>
    </lineage>
</organism>
<sequence length="241" mass="26570">MAYTEFIPNAGACLATTNVTSRRGRVRWMVREDSQDPVDNGWRIMSHIDDEAYLSSEGCWEIVDYNDVCALEPALIEMWSLPVGSDLQLVDDEGGIRILDTATGQQVIPATGGVAATPDEDPHEIAKREDAIASETCTAMSGIPDWTLALTSITFTDGTAPAGRCLLYGAGDQEPDVEPWFATGTLPALPFIREVGLPAKLTDDLARHRGSMPDRNGRLWTTMQYAVQRDGQFYFFACRYR</sequence>
<keyword evidence="3" id="KW-1185">Reference proteome</keyword>
<evidence type="ECO:0000313" key="2">
    <source>
        <dbReference type="EMBL" id="GED96320.1"/>
    </source>
</evidence>
<comment type="caution">
    <text evidence="2">The sequence shown here is derived from an EMBL/GenBank/DDBJ whole genome shotgun (WGS) entry which is preliminary data.</text>
</comment>
<dbReference type="Proteomes" id="UP000444980">
    <property type="component" value="Unassembled WGS sequence"/>
</dbReference>
<dbReference type="OrthoDB" id="4737243at2"/>
<reference evidence="3" key="1">
    <citation type="submission" date="2019-06" db="EMBL/GenBank/DDBJ databases">
        <title>Gordonia isolated from sludge of a wastewater treatment plant.</title>
        <authorList>
            <person name="Tamura T."/>
            <person name="Aoyama K."/>
            <person name="Kang Y."/>
            <person name="Saito S."/>
            <person name="Akiyama N."/>
            <person name="Yazawa K."/>
            <person name="Gonoi T."/>
            <person name="Mikami Y."/>
        </authorList>
    </citation>
    <scope>NUCLEOTIDE SEQUENCE [LARGE SCALE GENOMIC DNA]</scope>
    <source>
        <strain evidence="3">NBRC 107697</strain>
    </source>
</reference>
<proteinExistence type="predicted"/>
<name>A0A7M3SUJ6_9ACTN</name>